<gene>
    <name evidence="1" type="ORF">EVAR_99787_1</name>
</gene>
<protein>
    <submittedName>
        <fullName evidence="1">Uncharacterized protein</fullName>
    </submittedName>
</protein>
<comment type="caution">
    <text evidence="1">The sequence shown here is derived from an EMBL/GenBank/DDBJ whole genome shotgun (WGS) entry which is preliminary data.</text>
</comment>
<reference evidence="1 2" key="1">
    <citation type="journal article" date="2019" name="Commun. Biol.">
        <title>The bagworm genome reveals a unique fibroin gene that provides high tensile strength.</title>
        <authorList>
            <person name="Kono N."/>
            <person name="Nakamura H."/>
            <person name="Ohtoshi R."/>
            <person name="Tomita M."/>
            <person name="Numata K."/>
            <person name="Arakawa K."/>
        </authorList>
    </citation>
    <scope>NUCLEOTIDE SEQUENCE [LARGE SCALE GENOMIC DNA]</scope>
</reference>
<evidence type="ECO:0000313" key="1">
    <source>
        <dbReference type="EMBL" id="GBP85665.1"/>
    </source>
</evidence>
<dbReference type="EMBL" id="BGZK01001752">
    <property type="protein sequence ID" value="GBP85665.1"/>
    <property type="molecule type" value="Genomic_DNA"/>
</dbReference>
<dbReference type="AlphaFoldDB" id="A0A4C1ZGK8"/>
<evidence type="ECO:0000313" key="2">
    <source>
        <dbReference type="Proteomes" id="UP000299102"/>
    </source>
</evidence>
<sequence>MTGRRLNRWRKRNNRAPLEHYRYGTLTHGGSGGRSLVAVRARCLRNRRLEIYTLTSHPQKSPESRFSVVHPYNLFKTTDSLFLKHV</sequence>
<proteinExistence type="predicted"/>
<organism evidence="1 2">
    <name type="scientific">Eumeta variegata</name>
    <name type="common">Bagworm moth</name>
    <name type="synonym">Eumeta japonica</name>
    <dbReference type="NCBI Taxonomy" id="151549"/>
    <lineage>
        <taxon>Eukaryota</taxon>
        <taxon>Metazoa</taxon>
        <taxon>Ecdysozoa</taxon>
        <taxon>Arthropoda</taxon>
        <taxon>Hexapoda</taxon>
        <taxon>Insecta</taxon>
        <taxon>Pterygota</taxon>
        <taxon>Neoptera</taxon>
        <taxon>Endopterygota</taxon>
        <taxon>Lepidoptera</taxon>
        <taxon>Glossata</taxon>
        <taxon>Ditrysia</taxon>
        <taxon>Tineoidea</taxon>
        <taxon>Psychidae</taxon>
        <taxon>Oiketicinae</taxon>
        <taxon>Eumeta</taxon>
    </lineage>
</organism>
<accession>A0A4C1ZGK8</accession>
<dbReference type="Proteomes" id="UP000299102">
    <property type="component" value="Unassembled WGS sequence"/>
</dbReference>
<name>A0A4C1ZGK8_EUMVA</name>
<keyword evidence="2" id="KW-1185">Reference proteome</keyword>